<sequence>MDKIKISPITLSSALVSVARQGLDRTQLFASKGTSLFAIDNTLRSSERACQEEDRSSLRWTSYTQQGRALDVEPDTVRHVVQSPGHRLQLKPVQGQWLDYLPPTNVNLILFPAGSLPDFRKRESCRTMPLVSEFSRGTPRPCIRAVLPSHLVGNARLHHRGSKLEPISHLRSTQKIVAPLELAVSSGIFRLPRPFIPALLHTHSPITLIGSQDLAVKSRSNLFTHSLTHSFAWCSSRVSEQVDWKRWASPMADAFSRPLLVGLFILGLPEE</sequence>
<gene>
    <name evidence="1" type="ORF">PR048_009056</name>
</gene>
<reference evidence="1 2" key="1">
    <citation type="submission" date="2023-02" db="EMBL/GenBank/DDBJ databases">
        <title>LHISI_Scaffold_Assembly.</title>
        <authorList>
            <person name="Stuart O.P."/>
            <person name="Cleave R."/>
            <person name="Magrath M.J.L."/>
            <person name="Mikheyev A.S."/>
        </authorList>
    </citation>
    <scope>NUCLEOTIDE SEQUENCE [LARGE SCALE GENOMIC DNA]</scope>
    <source>
        <strain evidence="1">Daus_M_001</strain>
        <tissue evidence="1">Leg muscle</tissue>
    </source>
</reference>
<accession>A0ABQ9HYU2</accession>
<protein>
    <submittedName>
        <fullName evidence="1">Uncharacterized protein</fullName>
    </submittedName>
</protein>
<evidence type="ECO:0000313" key="1">
    <source>
        <dbReference type="EMBL" id="KAJ8889557.1"/>
    </source>
</evidence>
<comment type="caution">
    <text evidence="1">The sequence shown here is derived from an EMBL/GenBank/DDBJ whole genome shotgun (WGS) entry which is preliminary data.</text>
</comment>
<keyword evidence="2" id="KW-1185">Reference proteome</keyword>
<proteinExistence type="predicted"/>
<evidence type="ECO:0000313" key="2">
    <source>
        <dbReference type="Proteomes" id="UP001159363"/>
    </source>
</evidence>
<name>A0ABQ9HYU2_9NEOP</name>
<dbReference type="EMBL" id="JARBHB010000003">
    <property type="protein sequence ID" value="KAJ8889557.1"/>
    <property type="molecule type" value="Genomic_DNA"/>
</dbReference>
<organism evidence="1 2">
    <name type="scientific">Dryococelus australis</name>
    <dbReference type="NCBI Taxonomy" id="614101"/>
    <lineage>
        <taxon>Eukaryota</taxon>
        <taxon>Metazoa</taxon>
        <taxon>Ecdysozoa</taxon>
        <taxon>Arthropoda</taxon>
        <taxon>Hexapoda</taxon>
        <taxon>Insecta</taxon>
        <taxon>Pterygota</taxon>
        <taxon>Neoptera</taxon>
        <taxon>Polyneoptera</taxon>
        <taxon>Phasmatodea</taxon>
        <taxon>Verophasmatodea</taxon>
        <taxon>Anareolatae</taxon>
        <taxon>Phasmatidae</taxon>
        <taxon>Eurycanthinae</taxon>
        <taxon>Dryococelus</taxon>
    </lineage>
</organism>
<dbReference type="Proteomes" id="UP001159363">
    <property type="component" value="Chromosome 3"/>
</dbReference>